<dbReference type="Proteomes" id="UP000248886">
    <property type="component" value="Unassembled WGS sequence"/>
</dbReference>
<comment type="caution">
    <text evidence="1">The sequence shown here is derived from an EMBL/GenBank/DDBJ whole genome shotgun (WGS) entry which is preliminary data.</text>
</comment>
<evidence type="ECO:0000313" key="2">
    <source>
        <dbReference type="Proteomes" id="UP000248886"/>
    </source>
</evidence>
<dbReference type="AlphaFoldDB" id="A0A2W1K3M6"/>
<organism evidence="1 2">
    <name type="scientific">Acidithiobacillus ferrooxidans</name>
    <name type="common">Thiobacillus ferrooxidans</name>
    <dbReference type="NCBI Taxonomy" id="920"/>
    <lineage>
        <taxon>Bacteria</taxon>
        <taxon>Pseudomonadati</taxon>
        <taxon>Pseudomonadota</taxon>
        <taxon>Acidithiobacillia</taxon>
        <taxon>Acidithiobacillales</taxon>
        <taxon>Acidithiobacillaceae</taxon>
        <taxon>Acidithiobacillus</taxon>
    </lineage>
</organism>
<gene>
    <name evidence="1" type="ORF">DN052_07995</name>
</gene>
<dbReference type="RefSeq" id="WP_012536659.1">
    <property type="nucleotide sequence ID" value="NZ_AP025160.1"/>
</dbReference>
<reference evidence="1 2" key="1">
    <citation type="submission" date="2018-06" db="EMBL/GenBank/DDBJ databases">
        <title>Draft sequence of Acidithiobacillus ferrooxidans CCM 4253.</title>
        <authorList>
            <person name="Moya-Beltran A."/>
            <person name="Castro M."/>
            <person name="Covarrubias P.C."/>
            <person name="Issotta F."/>
            <person name="Janiczek O."/>
            <person name="Mandl M."/>
            <person name="Kucera J."/>
            <person name="Quatrini R."/>
        </authorList>
    </citation>
    <scope>NUCLEOTIDE SEQUENCE [LARGE SCALE GENOMIC DNA]</scope>
    <source>
        <strain evidence="1 2">CCM 4253</strain>
    </source>
</reference>
<protein>
    <submittedName>
        <fullName evidence="1">Uncharacterized protein</fullName>
    </submittedName>
</protein>
<dbReference type="EMBL" id="QKQP01000002">
    <property type="protein sequence ID" value="PZD81223.1"/>
    <property type="molecule type" value="Genomic_DNA"/>
</dbReference>
<proteinExistence type="predicted"/>
<evidence type="ECO:0000313" key="1">
    <source>
        <dbReference type="EMBL" id="PZD81223.1"/>
    </source>
</evidence>
<name>A0A2W1K3M6_ACIFR</name>
<accession>A0A2W1K3M6</accession>
<sequence length="263" mass="29362">MINTKSIMMLIDDMIRRHKHVYAPIVTVVIRAASLYGVIVVFAYLFQIHYAPSTLSGVIILAPYIFVVGPAVVLYVYFIASAPGLFAKYLMTSRDLRQADGWVLPFGISICTVMFVVFLWVDNEGSLSRLISNLAVTAITLLISLVSYKIAGRHFNEKKLLSLIKATYLIMILAVIIPVYPRFLIDLTGIAKPGAYIYSSQTKDFNKVDIRFIGAEHLVVSPYLSNGNVSGDYVILQRRNIAIFATVPTDQQMSIFKSLVVKK</sequence>